<accession>A0A7X0FQ34</accession>
<evidence type="ECO:0000313" key="1">
    <source>
        <dbReference type="EMBL" id="MBB6391072.1"/>
    </source>
</evidence>
<keyword evidence="1" id="KW-0808">Transferase</keyword>
<keyword evidence="2" id="KW-1185">Reference proteome</keyword>
<organism evidence="1 2">
    <name type="scientific">Microbacterium thalassium</name>
    <dbReference type="NCBI Taxonomy" id="362649"/>
    <lineage>
        <taxon>Bacteria</taxon>
        <taxon>Bacillati</taxon>
        <taxon>Actinomycetota</taxon>
        <taxon>Actinomycetes</taxon>
        <taxon>Micrococcales</taxon>
        <taxon>Microbacteriaceae</taxon>
        <taxon>Microbacterium</taxon>
    </lineage>
</organism>
<dbReference type="EMBL" id="JACHML010000001">
    <property type="protein sequence ID" value="MBB6391072.1"/>
    <property type="molecule type" value="Genomic_DNA"/>
</dbReference>
<dbReference type="AlphaFoldDB" id="A0A7X0FQ34"/>
<evidence type="ECO:0000313" key="2">
    <source>
        <dbReference type="Proteomes" id="UP000537775"/>
    </source>
</evidence>
<gene>
    <name evidence="1" type="ORF">HD594_001385</name>
</gene>
<dbReference type="Proteomes" id="UP000537775">
    <property type="component" value="Unassembled WGS sequence"/>
</dbReference>
<dbReference type="Gene3D" id="3.40.50.2000">
    <property type="entry name" value="Glycogen Phosphorylase B"/>
    <property type="match status" value="2"/>
</dbReference>
<proteinExistence type="predicted"/>
<comment type="caution">
    <text evidence="1">The sequence shown here is derived from an EMBL/GenBank/DDBJ whole genome shotgun (WGS) entry which is preliminary data.</text>
</comment>
<name>A0A7X0FQ34_9MICO</name>
<sequence length="387" mass="41274">MRVHVVFPVAPPRINGIGDHSAVIAIGLGARGHQVTLVSSESAAPISGIGSRVAWHGQGDHSLSRLIDVIVADAPDAVVLQFEQFAYGARGFNPRLAWLPRELRRRGYRGQFVLFAHESYATPAGTLGSVVMWAYQRAQFRRLVSLSDSCVFTSDEWARRARGLAPRGCVVPVFSNIPVAPRGVDRSEFGLASSDVLLAVFGGLDAERAEWLRQATSGAVAADIAAVYVGRHRSLAQRALAPLGSERVRFLEGLAPEEVGRVLASADLALAPFPRSGVDPRRSSVAAFLANGVPVVTTIGPSSGSTYQSAWSAGAIAASDANAGASEYASRVVQLIGDRSARTSVGERGAQYYEAHMSPRNTVDMLDRILRDGPLGERARSVKGRVR</sequence>
<dbReference type="GO" id="GO:0016740">
    <property type="term" value="F:transferase activity"/>
    <property type="evidence" value="ECO:0007669"/>
    <property type="project" value="UniProtKB-KW"/>
</dbReference>
<dbReference type="SUPFAM" id="SSF53756">
    <property type="entry name" value="UDP-Glycosyltransferase/glycogen phosphorylase"/>
    <property type="match status" value="1"/>
</dbReference>
<reference evidence="1 2" key="1">
    <citation type="submission" date="2020-08" db="EMBL/GenBank/DDBJ databases">
        <title>Sequencing the genomes of 1000 actinobacteria strains.</title>
        <authorList>
            <person name="Klenk H.-P."/>
        </authorList>
    </citation>
    <scope>NUCLEOTIDE SEQUENCE [LARGE SCALE GENOMIC DNA]</scope>
    <source>
        <strain evidence="1 2">DSM 12511</strain>
    </source>
</reference>
<protein>
    <submittedName>
        <fullName evidence="1">Glycosyltransferase involved in cell wall biosynthesis</fullName>
    </submittedName>
</protein>